<dbReference type="Proteomes" id="UP001259982">
    <property type="component" value="Unassembled WGS sequence"/>
</dbReference>
<evidence type="ECO:0000313" key="2">
    <source>
        <dbReference type="EMBL" id="MDT0618544.1"/>
    </source>
</evidence>
<evidence type="ECO:0000313" key="3">
    <source>
        <dbReference type="Proteomes" id="UP001259982"/>
    </source>
</evidence>
<keyword evidence="1" id="KW-0472">Membrane</keyword>
<comment type="caution">
    <text evidence="2">The sequence shown here is derived from an EMBL/GenBank/DDBJ whole genome shotgun (WGS) entry which is preliminary data.</text>
</comment>
<keyword evidence="1" id="KW-1133">Transmembrane helix</keyword>
<proteinExistence type="predicted"/>
<evidence type="ECO:0000256" key="1">
    <source>
        <dbReference type="SAM" id="Phobius"/>
    </source>
</evidence>
<organism evidence="2 3">
    <name type="scientific">Spectribacter acetivorans</name>
    <dbReference type="NCBI Taxonomy" id="3075603"/>
    <lineage>
        <taxon>Bacteria</taxon>
        <taxon>Pseudomonadati</taxon>
        <taxon>Pseudomonadota</taxon>
        <taxon>Gammaproteobacteria</taxon>
        <taxon>Salinisphaerales</taxon>
        <taxon>Salinisphaeraceae</taxon>
        <taxon>Spectribacter</taxon>
    </lineage>
</organism>
<protein>
    <submittedName>
        <fullName evidence="2">Uncharacterized protein</fullName>
    </submittedName>
</protein>
<dbReference type="EMBL" id="JAVRHY010000006">
    <property type="protein sequence ID" value="MDT0618544.1"/>
    <property type="molecule type" value="Genomic_DNA"/>
</dbReference>
<name>A0ABU3B7U7_9GAMM</name>
<feature type="transmembrane region" description="Helical" evidence="1">
    <location>
        <begin position="114"/>
        <end position="141"/>
    </location>
</feature>
<gene>
    <name evidence="2" type="ORF">RM531_08640</name>
</gene>
<reference evidence="2 3" key="1">
    <citation type="submission" date="2023-09" db="EMBL/GenBank/DDBJ databases">
        <authorList>
            <person name="Rey-Velasco X."/>
        </authorList>
    </citation>
    <scope>NUCLEOTIDE SEQUENCE [LARGE SCALE GENOMIC DNA]</scope>
    <source>
        <strain evidence="2 3">P385</strain>
    </source>
</reference>
<dbReference type="RefSeq" id="WP_311658678.1">
    <property type="nucleotide sequence ID" value="NZ_JAVRHY010000006.1"/>
</dbReference>
<accession>A0ABU3B7U7</accession>
<keyword evidence="1" id="KW-0812">Transmembrane</keyword>
<feature type="transmembrane region" description="Helical" evidence="1">
    <location>
        <begin position="147"/>
        <end position="164"/>
    </location>
</feature>
<keyword evidence="3" id="KW-1185">Reference proteome</keyword>
<sequence length="180" mass="20523">MNSTKENREMEWRWPNIKMTSIRGAIVGTSDYTVENENRIYKVAHLRDDSGKTHVLHNLRVSSEMQAHLGDLIDIPGVYHVVRANLWNRTLSSWIYAYHREHDGYACREQIPTWFLGIPTAIMMIAGGLMGLFAGVVLALFIVGIPILLRGLNETTSGIWILLFRRNRAKQTMRAAGFPD</sequence>